<name>A0A140GQ29_CLOPF</name>
<keyword evidence="1" id="KW-0614">Plasmid</keyword>
<dbReference type="Proteomes" id="UP000070260">
    <property type="component" value="Plasmid pJFP838C"/>
</dbReference>
<dbReference type="EMBL" id="CP013040">
    <property type="protein sequence ID" value="AMN30638.1"/>
    <property type="molecule type" value="Genomic_DNA"/>
</dbReference>
<evidence type="ECO:0000313" key="2">
    <source>
        <dbReference type="Proteomes" id="UP000070260"/>
    </source>
</evidence>
<evidence type="ECO:0000313" key="1">
    <source>
        <dbReference type="EMBL" id="AMN30638.1"/>
    </source>
</evidence>
<dbReference type="RefSeq" id="WP_175582436.1">
    <property type="nucleotide sequence ID" value="NZ_CATNZO010000003.1"/>
</dbReference>
<sequence>MYLHFYKQCFHYSFVDGQHRSCCTAKLNLKAYITIQDWLYPYCSLKNKIETFKNYSDNISITSRELEDIEIKLKKILSYGHYNKN</sequence>
<dbReference type="AlphaFoldDB" id="A0A140GQ29"/>
<gene>
    <name evidence="1" type="ORF">JFP838_pC0056</name>
</gene>
<proteinExistence type="predicted"/>
<reference evidence="1 2" key="1">
    <citation type="journal article" date="2016" name="PLoS ONE">
        <title>Plasmid Characterization and Chromosome Analysis of Two netF+ Clostridium perfringens Isolates Associated with Foal and Canine Necrotizing Enteritis.</title>
        <authorList>
            <person name="Mehdizadeh Gohari I."/>
            <person name="Kropinski A.M."/>
            <person name="Weese S.J."/>
            <person name="Parreira V.R."/>
            <person name="Whitehead A.E."/>
            <person name="Boerlin P."/>
            <person name="Prescott J.F."/>
        </authorList>
    </citation>
    <scope>NUCLEOTIDE SEQUENCE [LARGE SCALE GENOMIC DNA]</scope>
    <source>
        <strain evidence="1 2">JP838</strain>
        <plasmid evidence="2">Plasmid pJFP838C</plasmid>
    </source>
</reference>
<accession>A0A140GQ29</accession>
<geneLocation type="plasmid" evidence="1 2">
    <name>pJFP838C</name>
</geneLocation>
<protein>
    <submittedName>
        <fullName evidence="1">Uncharacterized protein</fullName>
    </submittedName>
</protein>
<organism evidence="1 2">
    <name type="scientific">Clostridium perfringens</name>
    <dbReference type="NCBI Taxonomy" id="1502"/>
    <lineage>
        <taxon>Bacteria</taxon>
        <taxon>Bacillati</taxon>
        <taxon>Bacillota</taxon>
        <taxon>Clostridia</taxon>
        <taxon>Eubacteriales</taxon>
        <taxon>Clostridiaceae</taxon>
        <taxon>Clostridium</taxon>
    </lineage>
</organism>
<dbReference type="PATRIC" id="fig|1502.176.peg.3112"/>